<gene>
    <name evidence="1" type="ORF">FB45DRAFT_876609</name>
</gene>
<keyword evidence="2" id="KW-1185">Reference proteome</keyword>
<evidence type="ECO:0000313" key="1">
    <source>
        <dbReference type="EMBL" id="KAJ7609522.1"/>
    </source>
</evidence>
<organism evidence="1 2">
    <name type="scientific">Roridomyces roridus</name>
    <dbReference type="NCBI Taxonomy" id="1738132"/>
    <lineage>
        <taxon>Eukaryota</taxon>
        <taxon>Fungi</taxon>
        <taxon>Dikarya</taxon>
        <taxon>Basidiomycota</taxon>
        <taxon>Agaricomycotina</taxon>
        <taxon>Agaricomycetes</taxon>
        <taxon>Agaricomycetidae</taxon>
        <taxon>Agaricales</taxon>
        <taxon>Marasmiineae</taxon>
        <taxon>Mycenaceae</taxon>
        <taxon>Roridomyces</taxon>
    </lineage>
</organism>
<dbReference type="AlphaFoldDB" id="A0AAD7FAV8"/>
<comment type="caution">
    <text evidence="1">The sequence shown here is derived from an EMBL/GenBank/DDBJ whole genome shotgun (WGS) entry which is preliminary data.</text>
</comment>
<proteinExistence type="predicted"/>
<protein>
    <submittedName>
        <fullName evidence="1">Uncharacterized protein</fullName>
    </submittedName>
</protein>
<name>A0AAD7FAV8_9AGAR</name>
<dbReference type="Proteomes" id="UP001221142">
    <property type="component" value="Unassembled WGS sequence"/>
</dbReference>
<sequence>MNTPLGIPELIDQIVGSVATTYDLHACALIGRNWVHPAQSRIFSRISAAAGITQHGRRSLIRILAVFRQSPHLATFVDTLSVSFLGGAVSLRIIDDLSFCRFTSLRDLSLELLSTLPAELLRPVKTLLGIPSLTAVTLSFQFETLDDLVYVWRTSSRGIRRVQFIKADSVKPGGNSLETSGLNTRIVQPDVFRGMDWWLDDPRSPFDLSRLRAFWCTRITATNTPPRYLLTAARNAIELVCAEVCFPQFIPLAVLTGTSQTSFYPMNLSIFERVTQLEIRTRTWAEFSVTIDTINTLTPHARAQIRAFRLRLFRIEVPMAEVGRSIAEVLVTLPNLRVIVIVGITPTPTLVQSVEECFPFLDPKVLLRWRVWRFFFSFVPTAEGRDRF</sequence>
<dbReference type="EMBL" id="JARKIF010000040">
    <property type="protein sequence ID" value="KAJ7609522.1"/>
    <property type="molecule type" value="Genomic_DNA"/>
</dbReference>
<evidence type="ECO:0000313" key="2">
    <source>
        <dbReference type="Proteomes" id="UP001221142"/>
    </source>
</evidence>
<reference evidence="1" key="1">
    <citation type="submission" date="2023-03" db="EMBL/GenBank/DDBJ databases">
        <title>Massive genome expansion in bonnet fungi (Mycena s.s.) driven by repeated elements and novel gene families across ecological guilds.</title>
        <authorList>
            <consortium name="Lawrence Berkeley National Laboratory"/>
            <person name="Harder C.B."/>
            <person name="Miyauchi S."/>
            <person name="Viragh M."/>
            <person name="Kuo A."/>
            <person name="Thoen E."/>
            <person name="Andreopoulos B."/>
            <person name="Lu D."/>
            <person name="Skrede I."/>
            <person name="Drula E."/>
            <person name="Henrissat B."/>
            <person name="Morin E."/>
            <person name="Kohler A."/>
            <person name="Barry K."/>
            <person name="LaButti K."/>
            <person name="Morin E."/>
            <person name="Salamov A."/>
            <person name="Lipzen A."/>
            <person name="Mereny Z."/>
            <person name="Hegedus B."/>
            <person name="Baldrian P."/>
            <person name="Stursova M."/>
            <person name="Weitz H."/>
            <person name="Taylor A."/>
            <person name="Grigoriev I.V."/>
            <person name="Nagy L.G."/>
            <person name="Martin F."/>
            <person name="Kauserud H."/>
        </authorList>
    </citation>
    <scope>NUCLEOTIDE SEQUENCE</scope>
    <source>
        <strain evidence="1">9284</strain>
    </source>
</reference>
<accession>A0AAD7FAV8</accession>